<organism evidence="3 4">
    <name type="scientific">Synaphobranchus kaupii</name>
    <name type="common">Kaup's arrowtooth eel</name>
    <dbReference type="NCBI Taxonomy" id="118154"/>
    <lineage>
        <taxon>Eukaryota</taxon>
        <taxon>Metazoa</taxon>
        <taxon>Chordata</taxon>
        <taxon>Craniata</taxon>
        <taxon>Vertebrata</taxon>
        <taxon>Euteleostomi</taxon>
        <taxon>Actinopterygii</taxon>
        <taxon>Neopterygii</taxon>
        <taxon>Teleostei</taxon>
        <taxon>Anguilliformes</taxon>
        <taxon>Synaphobranchidae</taxon>
        <taxon>Synaphobranchus</taxon>
    </lineage>
</organism>
<protein>
    <submittedName>
        <fullName evidence="3">Uncharacterized protein</fullName>
    </submittedName>
</protein>
<feature type="signal peptide" evidence="2">
    <location>
        <begin position="1"/>
        <end position="24"/>
    </location>
</feature>
<sequence>MGLGALLPFLWALLSLDLPPAVEPAVPLEDFYPFGQDEGDSQTIKQDDGGSGLVEISVAYPFFGDRHTGLYVSRTRLGGAVRGDGAGSVARARGDHSPGRETGDQGEGSSALLPGPRGRERGSGAGPEPRGVPLHLCGLRRLPSNAPLTATVLKRRARQAEARQQQKAESKVSRRGYAPARGRLSDLRDAAPFSRAPGAGCTSAGPPRPTRTLLGTGRCDAGPP</sequence>
<accession>A0A9Q1G5A8</accession>
<name>A0A9Q1G5A8_SYNKA</name>
<dbReference type="OrthoDB" id="6236007at2759"/>
<feature type="chain" id="PRO_5040377895" evidence="2">
    <location>
        <begin position="25"/>
        <end position="224"/>
    </location>
</feature>
<gene>
    <name evidence="3" type="ORF">SKAU_G00057720</name>
</gene>
<feature type="region of interest" description="Disordered" evidence="1">
    <location>
        <begin position="155"/>
        <end position="224"/>
    </location>
</feature>
<dbReference type="Proteomes" id="UP001152622">
    <property type="component" value="Chromosome 2"/>
</dbReference>
<evidence type="ECO:0000313" key="4">
    <source>
        <dbReference type="Proteomes" id="UP001152622"/>
    </source>
</evidence>
<comment type="caution">
    <text evidence="3">The sequence shown here is derived from an EMBL/GenBank/DDBJ whole genome shotgun (WGS) entry which is preliminary data.</text>
</comment>
<proteinExistence type="predicted"/>
<dbReference type="AlphaFoldDB" id="A0A9Q1G5A8"/>
<keyword evidence="4" id="KW-1185">Reference proteome</keyword>
<keyword evidence="2" id="KW-0732">Signal</keyword>
<evidence type="ECO:0000256" key="2">
    <source>
        <dbReference type="SAM" id="SignalP"/>
    </source>
</evidence>
<feature type="compositionally biased region" description="Basic and acidic residues" evidence="1">
    <location>
        <begin position="158"/>
        <end position="172"/>
    </location>
</feature>
<reference evidence="3" key="1">
    <citation type="journal article" date="2023" name="Science">
        <title>Genome structures resolve the early diversification of teleost fishes.</title>
        <authorList>
            <person name="Parey E."/>
            <person name="Louis A."/>
            <person name="Montfort J."/>
            <person name="Bouchez O."/>
            <person name="Roques C."/>
            <person name="Iampietro C."/>
            <person name="Lluch J."/>
            <person name="Castinel A."/>
            <person name="Donnadieu C."/>
            <person name="Desvignes T."/>
            <person name="Floi Bucao C."/>
            <person name="Jouanno E."/>
            <person name="Wen M."/>
            <person name="Mejri S."/>
            <person name="Dirks R."/>
            <person name="Jansen H."/>
            <person name="Henkel C."/>
            <person name="Chen W.J."/>
            <person name="Zahm M."/>
            <person name="Cabau C."/>
            <person name="Klopp C."/>
            <person name="Thompson A.W."/>
            <person name="Robinson-Rechavi M."/>
            <person name="Braasch I."/>
            <person name="Lecointre G."/>
            <person name="Bobe J."/>
            <person name="Postlethwait J.H."/>
            <person name="Berthelot C."/>
            <person name="Roest Crollius H."/>
            <person name="Guiguen Y."/>
        </authorList>
    </citation>
    <scope>NUCLEOTIDE SEQUENCE</scope>
    <source>
        <strain evidence="3">WJC10195</strain>
    </source>
</reference>
<dbReference type="EMBL" id="JAINUF010000002">
    <property type="protein sequence ID" value="KAJ8375192.1"/>
    <property type="molecule type" value="Genomic_DNA"/>
</dbReference>
<feature type="compositionally biased region" description="Basic and acidic residues" evidence="1">
    <location>
        <begin position="92"/>
        <end position="103"/>
    </location>
</feature>
<evidence type="ECO:0000256" key="1">
    <source>
        <dbReference type="SAM" id="MobiDB-lite"/>
    </source>
</evidence>
<feature type="region of interest" description="Disordered" evidence="1">
    <location>
        <begin position="82"/>
        <end position="138"/>
    </location>
</feature>
<evidence type="ECO:0000313" key="3">
    <source>
        <dbReference type="EMBL" id="KAJ8375192.1"/>
    </source>
</evidence>